<dbReference type="RefSeq" id="WP_251132360.1">
    <property type="nucleotide sequence ID" value="NZ_CP183077.1"/>
</dbReference>
<keyword evidence="1" id="KW-0175">Coiled coil</keyword>
<evidence type="ECO:0000313" key="3">
    <source>
        <dbReference type="Proteomes" id="UP001230807"/>
    </source>
</evidence>
<accession>A0ABT7MPB5</accession>
<comment type="caution">
    <text evidence="2">The sequence shown here is derived from an EMBL/GenBank/DDBJ whole genome shotgun (WGS) entry which is preliminary data.</text>
</comment>
<keyword evidence="3" id="KW-1185">Reference proteome</keyword>
<evidence type="ECO:0000313" key="2">
    <source>
        <dbReference type="EMBL" id="MDL5377031.1"/>
    </source>
</evidence>
<reference evidence="2 3" key="1">
    <citation type="submission" date="2023-06" db="EMBL/GenBank/DDBJ databases">
        <title>Influencing factors and mechanism of Cr(VI) reduction by facultative anaerobic Exiguobacterium sp. PY14.</title>
        <authorList>
            <person name="Zou L."/>
        </authorList>
    </citation>
    <scope>NUCLEOTIDE SEQUENCE [LARGE SCALE GENOMIC DNA]</scope>
    <source>
        <strain evidence="2 3">PY14</strain>
    </source>
</reference>
<feature type="coiled-coil region" evidence="1">
    <location>
        <begin position="15"/>
        <end position="78"/>
    </location>
</feature>
<organism evidence="2 3">
    <name type="scientific">Exiguobacterium mexicanum</name>
    <dbReference type="NCBI Taxonomy" id="340146"/>
    <lineage>
        <taxon>Bacteria</taxon>
        <taxon>Bacillati</taxon>
        <taxon>Bacillota</taxon>
        <taxon>Bacilli</taxon>
        <taxon>Bacillales</taxon>
        <taxon>Bacillales Family XII. Incertae Sedis</taxon>
        <taxon>Exiguobacterium</taxon>
    </lineage>
</organism>
<dbReference type="EMBL" id="JASWER010000005">
    <property type="protein sequence ID" value="MDL5377031.1"/>
    <property type="molecule type" value="Genomic_DNA"/>
</dbReference>
<dbReference type="Proteomes" id="UP001230807">
    <property type="component" value="Unassembled WGS sequence"/>
</dbReference>
<evidence type="ECO:0000256" key="1">
    <source>
        <dbReference type="SAM" id="Coils"/>
    </source>
</evidence>
<sequence length="181" mass="20926">MVRLEKAEGGIPMYLADAIKLKQLLLKQIDKLLEEVERVAFIELEKDEPLPTIQSRSLEDIEVELESIRTDLRRLDRLVCEANLRTVVETNDGPLPLVEAMEFAIQLRAQARMYQDLAERPKREFRTGYVEGTAVIKHALYDPELYRLKAQDVEKRANRIASAIEAANHRTEIDFDASRYM</sequence>
<name>A0ABT7MPB5_9BACL</name>
<dbReference type="Gene3D" id="6.10.320.10">
    <property type="match status" value="1"/>
</dbReference>
<proteinExistence type="predicted"/>
<protein>
    <submittedName>
        <fullName evidence="2">Uncharacterized protein</fullName>
    </submittedName>
</protein>
<gene>
    <name evidence="2" type="ORF">QR695_08405</name>
</gene>